<evidence type="ECO:0000256" key="7">
    <source>
        <dbReference type="PIRSR" id="PIRSR602403-1"/>
    </source>
</evidence>
<evidence type="ECO:0000313" key="9">
    <source>
        <dbReference type="EMBL" id="KAI1853469.1"/>
    </source>
</evidence>
<dbReference type="InterPro" id="IPR036396">
    <property type="entry name" value="Cyt_P450_sf"/>
</dbReference>
<dbReference type="InterPro" id="IPR017972">
    <property type="entry name" value="Cyt_P450_CS"/>
</dbReference>
<dbReference type="Proteomes" id="UP000829685">
    <property type="component" value="Unassembled WGS sequence"/>
</dbReference>
<keyword evidence="5 7" id="KW-0408">Iron</keyword>
<gene>
    <name evidence="9" type="ORF">JX265_012760</name>
</gene>
<evidence type="ECO:0000256" key="3">
    <source>
        <dbReference type="ARBA" id="ARBA00022617"/>
    </source>
</evidence>
<comment type="cofactor">
    <cofactor evidence="1 7">
        <name>heme</name>
        <dbReference type="ChEBI" id="CHEBI:30413"/>
    </cofactor>
</comment>
<evidence type="ECO:0000313" key="10">
    <source>
        <dbReference type="Proteomes" id="UP000829685"/>
    </source>
</evidence>
<dbReference type="InterPro" id="IPR002403">
    <property type="entry name" value="Cyt_P450_E_grp-IV"/>
</dbReference>
<dbReference type="GO" id="GO:0020037">
    <property type="term" value="F:heme binding"/>
    <property type="evidence" value="ECO:0007669"/>
    <property type="project" value="InterPro"/>
</dbReference>
<dbReference type="PROSITE" id="PS00086">
    <property type="entry name" value="CYTOCHROME_P450"/>
    <property type="match status" value="1"/>
</dbReference>
<proteinExistence type="inferred from homology"/>
<evidence type="ECO:0000256" key="1">
    <source>
        <dbReference type="ARBA" id="ARBA00001971"/>
    </source>
</evidence>
<keyword evidence="6 8" id="KW-0503">Monooxygenase</keyword>
<dbReference type="PANTHER" id="PTHR24305">
    <property type="entry name" value="CYTOCHROME P450"/>
    <property type="match status" value="1"/>
</dbReference>
<organism evidence="9 10">
    <name type="scientific">Neoarthrinium moseri</name>
    <dbReference type="NCBI Taxonomy" id="1658444"/>
    <lineage>
        <taxon>Eukaryota</taxon>
        <taxon>Fungi</taxon>
        <taxon>Dikarya</taxon>
        <taxon>Ascomycota</taxon>
        <taxon>Pezizomycotina</taxon>
        <taxon>Sordariomycetes</taxon>
        <taxon>Xylariomycetidae</taxon>
        <taxon>Amphisphaeriales</taxon>
        <taxon>Apiosporaceae</taxon>
        <taxon>Neoarthrinium</taxon>
    </lineage>
</organism>
<evidence type="ECO:0000256" key="8">
    <source>
        <dbReference type="RuleBase" id="RU000461"/>
    </source>
</evidence>
<keyword evidence="3 7" id="KW-0349">Heme</keyword>
<evidence type="ECO:0000256" key="6">
    <source>
        <dbReference type="ARBA" id="ARBA00023033"/>
    </source>
</evidence>
<dbReference type="EMBL" id="JAFIMR010000057">
    <property type="protein sequence ID" value="KAI1853469.1"/>
    <property type="molecule type" value="Genomic_DNA"/>
</dbReference>
<evidence type="ECO:0000256" key="5">
    <source>
        <dbReference type="ARBA" id="ARBA00023004"/>
    </source>
</evidence>
<keyword evidence="4 7" id="KW-0479">Metal-binding</keyword>
<dbReference type="AlphaFoldDB" id="A0A9P9WA52"/>
<dbReference type="PRINTS" id="PR00385">
    <property type="entry name" value="P450"/>
</dbReference>
<comment type="similarity">
    <text evidence="2 8">Belongs to the cytochrome P450 family.</text>
</comment>
<dbReference type="PRINTS" id="PR00465">
    <property type="entry name" value="EP450IV"/>
</dbReference>
<dbReference type="GO" id="GO:0005506">
    <property type="term" value="F:iron ion binding"/>
    <property type="evidence" value="ECO:0007669"/>
    <property type="project" value="InterPro"/>
</dbReference>
<dbReference type="Gene3D" id="1.10.630.10">
    <property type="entry name" value="Cytochrome P450"/>
    <property type="match status" value="1"/>
</dbReference>
<keyword evidence="8" id="KW-0560">Oxidoreductase</keyword>
<evidence type="ECO:0000256" key="2">
    <source>
        <dbReference type="ARBA" id="ARBA00010617"/>
    </source>
</evidence>
<dbReference type="GO" id="GO:0016705">
    <property type="term" value="F:oxidoreductase activity, acting on paired donors, with incorporation or reduction of molecular oxygen"/>
    <property type="evidence" value="ECO:0007669"/>
    <property type="project" value="InterPro"/>
</dbReference>
<dbReference type="PANTHER" id="PTHR24305:SF190">
    <property type="entry name" value="P450, PUTATIVE (EUROFUNG)-RELATED"/>
    <property type="match status" value="1"/>
</dbReference>
<dbReference type="SUPFAM" id="SSF48264">
    <property type="entry name" value="Cytochrome P450"/>
    <property type="match status" value="1"/>
</dbReference>
<reference evidence="9" key="1">
    <citation type="submission" date="2021-03" db="EMBL/GenBank/DDBJ databases">
        <title>Revisited historic fungal species revealed as producer of novel bioactive compounds through whole genome sequencing and comparative genomics.</title>
        <authorList>
            <person name="Vignolle G.A."/>
            <person name="Hochenegger N."/>
            <person name="Mach R.L."/>
            <person name="Mach-Aigner A.R."/>
            <person name="Javad Rahimi M."/>
            <person name="Salim K.A."/>
            <person name="Chan C.M."/>
            <person name="Lim L.B.L."/>
            <person name="Cai F."/>
            <person name="Druzhinina I.S."/>
            <person name="U'Ren J.M."/>
            <person name="Derntl C."/>
        </authorList>
    </citation>
    <scope>NUCLEOTIDE SEQUENCE</scope>
    <source>
        <strain evidence="9">TUCIM 5799</strain>
    </source>
</reference>
<dbReference type="CDD" id="cd11060">
    <property type="entry name" value="CYP57A1-like"/>
    <property type="match status" value="1"/>
</dbReference>
<evidence type="ECO:0008006" key="11">
    <source>
        <dbReference type="Google" id="ProtNLM"/>
    </source>
</evidence>
<dbReference type="GO" id="GO:0004497">
    <property type="term" value="F:monooxygenase activity"/>
    <property type="evidence" value="ECO:0007669"/>
    <property type="project" value="UniProtKB-KW"/>
</dbReference>
<keyword evidence="10" id="KW-1185">Reference proteome</keyword>
<feature type="binding site" description="axial binding residue" evidence="7">
    <location>
        <position position="421"/>
    </location>
    <ligand>
        <name>heme</name>
        <dbReference type="ChEBI" id="CHEBI:30413"/>
    </ligand>
    <ligandPart>
        <name>Fe</name>
        <dbReference type="ChEBI" id="CHEBI:18248"/>
    </ligandPart>
</feature>
<dbReference type="InterPro" id="IPR001128">
    <property type="entry name" value="Cyt_P450"/>
</dbReference>
<dbReference type="InterPro" id="IPR050121">
    <property type="entry name" value="Cytochrome_P450_monoxygenase"/>
</dbReference>
<comment type="caution">
    <text evidence="9">The sequence shown here is derived from an EMBL/GenBank/DDBJ whole genome shotgun (WGS) entry which is preliminary data.</text>
</comment>
<evidence type="ECO:0000256" key="4">
    <source>
        <dbReference type="ARBA" id="ARBA00022723"/>
    </source>
</evidence>
<protein>
    <recommendedName>
        <fullName evidence="11">Cytochrome P450</fullName>
    </recommendedName>
</protein>
<accession>A0A9P9WA52</accession>
<dbReference type="Pfam" id="PF00067">
    <property type="entry name" value="p450"/>
    <property type="match status" value="2"/>
</dbReference>
<sequence>MYIHLLGLLLAGGLAFFYLLRALISPLRSVPGPLLARFTDSWYLWRITKGKFEFDNIELHRKHGPVIRYGPNRFSFDDPQASKIIYGHGTHLKKSAWYETWNFPKPTDQWNLFEERNQKRHALLRKPFSNTYSTTSLVSFEPYIDECTDLFVQRLRESAGKGVALDFGHWLQCYAFDVIGNITFARRFGFLDHGDDIGGVISALETSASYSAKVGVYPQFHGFLFKLAGLLAGEDGSGFKFVNKFANDTIKEYRDSRKAAFTSYHVFAGCAQNVGAGSDTTAISLSATFYHLLKNPQCFHKLREEIDDGIKQGTVSQKPTFKETQSMPYLQAVIKEALRLHPATGFPLEREVPEGGATISGRFFPAGTIVGINAWVEHRNKQVWGEDADQFRPERWLIDDADKLSLMNRHWIPFGMGSRVCIGKNISLLEMQKLVPLIVREFDLDLAGGRAWTWTTINHWFVKPKGFKVLVNQRNDKAEG</sequence>
<name>A0A9P9WA52_9PEZI</name>